<feature type="transmembrane region" description="Helical" evidence="1">
    <location>
        <begin position="335"/>
        <end position="357"/>
    </location>
</feature>
<name>A0A4R8DPM3_9BACT</name>
<protein>
    <submittedName>
        <fullName evidence="2">Uncharacterized protein</fullName>
    </submittedName>
</protein>
<feature type="transmembrane region" description="Helical" evidence="1">
    <location>
        <begin position="40"/>
        <end position="64"/>
    </location>
</feature>
<keyword evidence="1" id="KW-1133">Transmembrane helix</keyword>
<organism evidence="2 3">
    <name type="scientific">Dinghuibacter silviterrae</name>
    <dbReference type="NCBI Taxonomy" id="1539049"/>
    <lineage>
        <taxon>Bacteria</taxon>
        <taxon>Pseudomonadati</taxon>
        <taxon>Bacteroidota</taxon>
        <taxon>Chitinophagia</taxon>
        <taxon>Chitinophagales</taxon>
        <taxon>Chitinophagaceae</taxon>
        <taxon>Dinghuibacter</taxon>
    </lineage>
</organism>
<feature type="transmembrane region" description="Helical" evidence="1">
    <location>
        <begin position="291"/>
        <end position="315"/>
    </location>
</feature>
<keyword evidence="1" id="KW-0472">Membrane</keyword>
<feature type="transmembrane region" description="Helical" evidence="1">
    <location>
        <begin position="100"/>
        <end position="121"/>
    </location>
</feature>
<sequence>MLDLLVIVILLSLVVMTNRRLAYANETIHAKWLEQNLNRLLAYHTAFSFLFPLLPGDASGYWGFTLQQVTVHSNNMFDYFGLGTPFLLFLDFIPVKVMGLSFLTGNIMYGLLGFCGLRYLFLLYYKSLNLDILVFGVRTVPFLFYLPNLNFWTAGVGKDTLCFFGIACFVYGIQFYRRRIISMALAAALVYFIRPHVAFMMGASLAICVVFSGRMKAIYKILFLALVAAGAAVVYKQVLGYLRIEDLSTKSLSGVASDTAGLLEQGLTGSAVDIQSYPLPLKFFTYLFRPLFFDVHNVLTLVSSFENLAYLVILIKALPNLRRRDIGAMPMWMRTGLLIFLFAMVVFSSSLGNLGIIMRMKNMTMIYLLMYCTWSISRRKAELAARATLTHN</sequence>
<reference evidence="2 3" key="1">
    <citation type="submission" date="2019-03" db="EMBL/GenBank/DDBJ databases">
        <title>Genomic Encyclopedia of Type Strains, Phase IV (KMG-IV): sequencing the most valuable type-strain genomes for metagenomic binning, comparative biology and taxonomic classification.</title>
        <authorList>
            <person name="Goeker M."/>
        </authorList>
    </citation>
    <scope>NUCLEOTIDE SEQUENCE [LARGE SCALE GENOMIC DNA]</scope>
    <source>
        <strain evidence="2 3">DSM 100059</strain>
    </source>
</reference>
<feature type="transmembrane region" description="Helical" evidence="1">
    <location>
        <begin position="218"/>
        <end position="235"/>
    </location>
</feature>
<dbReference type="EMBL" id="SODV01000001">
    <property type="protein sequence ID" value="TDX00044.1"/>
    <property type="molecule type" value="Genomic_DNA"/>
</dbReference>
<dbReference type="AlphaFoldDB" id="A0A4R8DPM3"/>
<feature type="transmembrane region" description="Helical" evidence="1">
    <location>
        <begin position="128"/>
        <end position="146"/>
    </location>
</feature>
<accession>A0A4R8DPM3</accession>
<keyword evidence="1" id="KW-0812">Transmembrane</keyword>
<keyword evidence="3" id="KW-1185">Reference proteome</keyword>
<dbReference type="OrthoDB" id="975915at2"/>
<evidence type="ECO:0000313" key="2">
    <source>
        <dbReference type="EMBL" id="TDX00044.1"/>
    </source>
</evidence>
<proteinExistence type="predicted"/>
<dbReference type="RefSeq" id="WP_133991267.1">
    <property type="nucleotide sequence ID" value="NZ_SODV01000001.1"/>
</dbReference>
<gene>
    <name evidence="2" type="ORF">EDB95_1060</name>
</gene>
<dbReference type="Proteomes" id="UP000294498">
    <property type="component" value="Unassembled WGS sequence"/>
</dbReference>
<comment type="caution">
    <text evidence="2">The sequence shown here is derived from an EMBL/GenBank/DDBJ whole genome shotgun (WGS) entry which is preliminary data.</text>
</comment>
<evidence type="ECO:0000313" key="3">
    <source>
        <dbReference type="Proteomes" id="UP000294498"/>
    </source>
</evidence>
<evidence type="ECO:0000256" key="1">
    <source>
        <dbReference type="SAM" id="Phobius"/>
    </source>
</evidence>
<feature type="transmembrane region" description="Helical" evidence="1">
    <location>
        <begin position="152"/>
        <end position="173"/>
    </location>
</feature>
<feature type="transmembrane region" description="Helical" evidence="1">
    <location>
        <begin position="185"/>
        <end position="212"/>
    </location>
</feature>
<feature type="transmembrane region" description="Helical" evidence="1">
    <location>
        <begin position="76"/>
        <end position="94"/>
    </location>
</feature>